<dbReference type="EMBL" id="FNRI01000001">
    <property type="protein sequence ID" value="SDZ97096.1"/>
    <property type="molecule type" value="Genomic_DNA"/>
</dbReference>
<feature type="domain" description="Calcineurin-like phosphoesterase" evidence="2">
    <location>
        <begin position="312"/>
        <end position="487"/>
    </location>
</feature>
<keyword evidence="8" id="KW-1185">Reference proteome</keyword>
<evidence type="ECO:0000256" key="1">
    <source>
        <dbReference type="SAM" id="SignalP"/>
    </source>
</evidence>
<name>A0A1H3XCF9_9BACT</name>
<dbReference type="Proteomes" id="UP000183253">
    <property type="component" value="Unassembled WGS sequence"/>
</dbReference>
<dbReference type="InterPro" id="IPR029052">
    <property type="entry name" value="Metallo-depent_PP-like"/>
</dbReference>
<dbReference type="CDD" id="cd14948">
    <property type="entry name" value="BACON"/>
    <property type="match status" value="2"/>
</dbReference>
<evidence type="ECO:0000259" key="2">
    <source>
        <dbReference type="Pfam" id="PF00149"/>
    </source>
</evidence>
<organism evidence="7 8">
    <name type="scientific">Alistipes timonensis JC136</name>
    <dbReference type="NCBI Taxonomy" id="1033731"/>
    <lineage>
        <taxon>Bacteria</taxon>
        <taxon>Pseudomonadati</taxon>
        <taxon>Bacteroidota</taxon>
        <taxon>Bacteroidia</taxon>
        <taxon>Bacteroidales</taxon>
        <taxon>Rikenellaceae</taxon>
        <taxon>Alistipes</taxon>
    </lineage>
</organism>
<dbReference type="AlphaFoldDB" id="A0A1H3XCF9"/>
<dbReference type="SUPFAM" id="SSF56300">
    <property type="entry name" value="Metallo-dependent phosphatases"/>
    <property type="match status" value="1"/>
</dbReference>
<dbReference type="InterPro" id="IPR032285">
    <property type="entry name" value="Metallophos_N"/>
</dbReference>
<feature type="signal peptide" evidence="1">
    <location>
        <begin position="1"/>
        <end position="22"/>
    </location>
</feature>
<keyword evidence="1" id="KW-0732">Signal</keyword>
<feature type="chain" id="PRO_5010281786" evidence="1">
    <location>
        <begin position="23"/>
        <end position="739"/>
    </location>
</feature>
<evidence type="ECO:0000313" key="8">
    <source>
        <dbReference type="Proteomes" id="UP000183253"/>
    </source>
</evidence>
<dbReference type="InterPro" id="IPR032288">
    <property type="entry name" value="Metallophos_C"/>
</dbReference>
<dbReference type="RefSeq" id="WP_010259273.1">
    <property type="nucleotide sequence ID" value="NZ_CAEG01000001.1"/>
</dbReference>
<protein>
    <submittedName>
        <fullName evidence="7">Putative binding domain-containing protein, N-terminal</fullName>
    </submittedName>
</protein>
<dbReference type="STRING" id="1033731.SAMN05444145_101176"/>
<dbReference type="Pfam" id="PF19190">
    <property type="entry name" value="BACON_2"/>
    <property type="match status" value="1"/>
</dbReference>
<gene>
    <name evidence="7" type="ORF">SAMN05444145_101176</name>
</gene>
<dbReference type="Gene3D" id="2.60.40.10">
    <property type="entry name" value="Immunoglobulins"/>
    <property type="match status" value="2"/>
</dbReference>
<dbReference type="Gene3D" id="3.60.21.10">
    <property type="match status" value="1"/>
</dbReference>
<feature type="domain" description="Calcineurin-like phosphoesterase C-terminal" evidence="4">
    <location>
        <begin position="545"/>
        <end position="724"/>
    </location>
</feature>
<dbReference type="PANTHER" id="PTHR43143:SF1">
    <property type="entry name" value="SERINE_THREONINE-PROTEIN PHOSPHATASE CPPED1"/>
    <property type="match status" value="1"/>
</dbReference>
<dbReference type="OrthoDB" id="1776264at2"/>
<dbReference type="Pfam" id="PF13004">
    <property type="entry name" value="BACON"/>
    <property type="match status" value="1"/>
</dbReference>
<dbReference type="InterPro" id="IPR004843">
    <property type="entry name" value="Calcineurin-like_PHP"/>
</dbReference>
<feature type="domain" description="BACON" evidence="3">
    <location>
        <begin position="156"/>
        <end position="209"/>
    </location>
</feature>
<evidence type="ECO:0000259" key="3">
    <source>
        <dbReference type="Pfam" id="PF13004"/>
    </source>
</evidence>
<dbReference type="InterPro" id="IPR024361">
    <property type="entry name" value="BACON"/>
</dbReference>
<dbReference type="Pfam" id="PF16371">
    <property type="entry name" value="MetallophosN"/>
    <property type="match status" value="1"/>
</dbReference>
<dbReference type="Pfam" id="PF00149">
    <property type="entry name" value="Metallophos"/>
    <property type="match status" value="1"/>
</dbReference>
<evidence type="ECO:0000259" key="5">
    <source>
        <dbReference type="Pfam" id="PF16371"/>
    </source>
</evidence>
<sequence length="739" mass="82540">MKRILNILCISLLCMGYWGCSADESTENPRSFTTLETAEQAVITTREGLTKYFAVTSNTSWTVKAQDSWVHITPQSGNNGTTTVALTVDPAASDDPRGSGLFFSSGNSVVQFSVPVFQMAQDDLVVSPDAVPTVTKEGTTLHFTVASYNEYEVDTNCDWITTEPVRAISPQIAAYTFTVPANEGRGRSTRITFTGKAGTASTEVTVTQEGVKLIPDKEGATIKGEVTCESIPMEGVVVSDGFEVTTTDKDGCYWLASKKKNGSVFISIPGGYMVDTDGSIPSFWQATTAAPNVVEEHSFSLRREPNTQHILLATTDPHMANRYNYNKTYTDTPQYRNDFRGDIDAFVREHGTKNVYAICLGDLTWDIYWYDKGTLYTLENYRKEIENFPVPYFQVMGNHDYDMKFTDDFEAAGAFRRIIGPTYYSFNLGDVHYVVLDNMYYINKNEDRSHDTYVDDEQLAWLKKDLEHVDKSKPVFVCMHCSAYAITGVSNNKVNVTPNFKNSGTAALGDCFKGFASVHYLTGDTHINRAVANEDMPAGYGNIFEHNMGAVCASWWWTGYISQNSICKDGSEGGYMVFTNNGSDVKWRWKGMKVDAGKQFRSYDMNVVKNHYDTDASVKAFLQKYPLRSRYAACKANTVYINVWNWDSGWQISVKENGQPLTVTQIRAEDPLHNLSYDIPRTASNGSLTSSFATYNTTHIFSVEAASATSTLEIEVKDRFGVPYTESMTRPKAFTTHME</sequence>
<evidence type="ECO:0000313" key="7">
    <source>
        <dbReference type="EMBL" id="SDZ97096.1"/>
    </source>
</evidence>
<dbReference type="InterPro" id="IPR051918">
    <property type="entry name" value="STPP_CPPED1"/>
</dbReference>
<proteinExistence type="predicted"/>
<dbReference type="InterPro" id="IPR013783">
    <property type="entry name" value="Ig-like_fold"/>
</dbReference>
<feature type="domain" description="Calcineurin-like phosphoesterase N-terminal" evidence="5">
    <location>
        <begin position="224"/>
        <end position="301"/>
    </location>
</feature>
<dbReference type="GO" id="GO:0016787">
    <property type="term" value="F:hydrolase activity"/>
    <property type="evidence" value="ECO:0007669"/>
    <property type="project" value="InterPro"/>
</dbReference>
<reference evidence="7 8" key="1">
    <citation type="submission" date="2016-10" db="EMBL/GenBank/DDBJ databases">
        <authorList>
            <person name="de Groot N.N."/>
        </authorList>
    </citation>
    <scope>NUCLEOTIDE SEQUENCE [LARGE SCALE GENOMIC DNA]</scope>
    <source>
        <strain evidence="7 8">DSM 25383</strain>
    </source>
</reference>
<accession>A0A1H3XCF9</accession>
<dbReference type="PANTHER" id="PTHR43143">
    <property type="entry name" value="METALLOPHOSPHOESTERASE, CALCINEURIN SUPERFAMILY"/>
    <property type="match status" value="1"/>
</dbReference>
<evidence type="ECO:0000259" key="4">
    <source>
        <dbReference type="Pfam" id="PF16370"/>
    </source>
</evidence>
<feature type="domain" description="BACON" evidence="6">
    <location>
        <begin position="38"/>
        <end position="116"/>
    </location>
</feature>
<evidence type="ECO:0000259" key="6">
    <source>
        <dbReference type="Pfam" id="PF19190"/>
    </source>
</evidence>
<dbReference type="Pfam" id="PF16370">
    <property type="entry name" value="MetallophosC"/>
    <property type="match status" value="1"/>
</dbReference>